<keyword evidence="1" id="KW-0862">Zinc</keyword>
<dbReference type="GeneID" id="23463325"/>
<dbReference type="KEGG" id="vg:23463325"/>
<proteinExistence type="predicted"/>
<dbReference type="CDD" id="cd17039">
    <property type="entry name" value="Ubl_ubiquitin_like"/>
    <property type="match status" value="1"/>
</dbReference>
<evidence type="ECO:0000259" key="4">
    <source>
        <dbReference type="PROSITE" id="PS50089"/>
    </source>
</evidence>
<feature type="compositionally biased region" description="Polar residues" evidence="2">
    <location>
        <begin position="1"/>
        <end position="25"/>
    </location>
</feature>
<reference evidence="5 6" key="1">
    <citation type="journal article" date="2015" name="Parasitol. Res.">
        <title>Viruses in close associations with free-living amoebae.</title>
        <authorList>
            <person name="Scheid P."/>
        </authorList>
    </citation>
    <scope>NUCLEOTIDE SEQUENCE [LARGE SCALE GENOMIC DNA]</scope>
    <source>
        <strain evidence="5">KlaHel</strain>
    </source>
</reference>
<feature type="domain" description="Ubiquitin-like" evidence="3">
    <location>
        <begin position="208"/>
        <end position="284"/>
    </location>
</feature>
<feature type="domain" description="RING-type" evidence="4">
    <location>
        <begin position="136"/>
        <end position="182"/>
    </location>
</feature>
<dbReference type="Gene3D" id="3.10.20.90">
    <property type="entry name" value="Phosphatidylinositol 3-kinase Catalytic Subunit, Chain A, domain 1"/>
    <property type="match status" value="1"/>
</dbReference>
<evidence type="ECO:0000313" key="5">
    <source>
        <dbReference type="EMBL" id="AJF98408.1"/>
    </source>
</evidence>
<dbReference type="SUPFAM" id="SSF54236">
    <property type="entry name" value="Ubiquitin-like"/>
    <property type="match status" value="1"/>
</dbReference>
<dbReference type="RefSeq" id="YP_009120643.1">
    <property type="nucleotide sequence ID" value="NC_026440.1"/>
</dbReference>
<dbReference type="SMART" id="SM00213">
    <property type="entry name" value="UBQ"/>
    <property type="match status" value="1"/>
</dbReference>
<sequence>MGTQSHAAFSCFSTKTHGGNTGDTKAQSHDADGAHQKNRSKPQEQQRKKMGSVRATSTSARVPSATPGDFVFVQVGKRRGLAIVDSFDGTRYVVRPRVARSLPPGPDGTLVLTVAPPTDGQPGLTVMWSNAPTPTCCVCFDDESSQQQPPPSQRMAVLACRCSAPIACTTCARTIPACPQCRTRLYTLPAGVISVARLETPVDASSAVRLTMVSLAGKRYEITASPSWSVRTLKAFYAHVAGAHPKQQTLKCAGTSLDNDDRDLGSYGIANGQTIHVILDLAGD</sequence>
<dbReference type="Pfam" id="PF00240">
    <property type="entry name" value="ubiquitin"/>
    <property type="match status" value="1"/>
</dbReference>
<accession>A0A0B5IZP4</accession>
<evidence type="ECO:0000256" key="1">
    <source>
        <dbReference type="PROSITE-ProRule" id="PRU00175"/>
    </source>
</evidence>
<evidence type="ECO:0000259" key="3">
    <source>
        <dbReference type="PROSITE" id="PS50053"/>
    </source>
</evidence>
<keyword evidence="1" id="KW-0479">Metal-binding</keyword>
<dbReference type="InterPro" id="IPR000626">
    <property type="entry name" value="Ubiquitin-like_dom"/>
</dbReference>
<organism evidence="5 6">
    <name type="scientific">Pandoravirus inopinatum</name>
    <dbReference type="NCBI Taxonomy" id="1605721"/>
    <lineage>
        <taxon>Viruses</taxon>
        <taxon>Pandoravirus</taxon>
    </lineage>
</organism>
<keyword evidence="1" id="KW-0863">Zinc-finger</keyword>
<name>A0A0B5IZP4_9VIRU</name>
<evidence type="ECO:0000313" key="6">
    <source>
        <dbReference type="Proteomes" id="UP000202511"/>
    </source>
</evidence>
<dbReference type="PROSITE" id="PS50053">
    <property type="entry name" value="UBIQUITIN_2"/>
    <property type="match status" value="1"/>
</dbReference>
<dbReference type="PROSITE" id="PS50089">
    <property type="entry name" value="ZF_RING_2"/>
    <property type="match status" value="1"/>
</dbReference>
<dbReference type="GO" id="GO:0008270">
    <property type="term" value="F:zinc ion binding"/>
    <property type="evidence" value="ECO:0007669"/>
    <property type="project" value="UniProtKB-KW"/>
</dbReference>
<evidence type="ECO:0000256" key="2">
    <source>
        <dbReference type="SAM" id="MobiDB-lite"/>
    </source>
</evidence>
<dbReference type="Proteomes" id="UP000202511">
    <property type="component" value="Segment"/>
</dbReference>
<feature type="region of interest" description="Disordered" evidence="2">
    <location>
        <begin position="1"/>
        <end position="65"/>
    </location>
</feature>
<dbReference type="EMBL" id="KP136319">
    <property type="protein sequence ID" value="AJF98408.1"/>
    <property type="molecule type" value="Genomic_DNA"/>
</dbReference>
<dbReference type="InterPro" id="IPR029071">
    <property type="entry name" value="Ubiquitin-like_domsf"/>
</dbReference>
<dbReference type="InterPro" id="IPR001841">
    <property type="entry name" value="Znf_RING"/>
</dbReference>
<protein>
    <submittedName>
        <fullName evidence="5">Ubiquitin-like domain protein</fullName>
    </submittedName>
</protein>
<feature type="compositionally biased region" description="Basic and acidic residues" evidence="2">
    <location>
        <begin position="26"/>
        <end position="47"/>
    </location>
</feature>